<dbReference type="PROSITE" id="PS51898">
    <property type="entry name" value="TYR_RECOMBINASE"/>
    <property type="match status" value="1"/>
</dbReference>
<dbReference type="PANTHER" id="PTHR30349:SF64">
    <property type="entry name" value="PROPHAGE INTEGRASE INTD-RELATED"/>
    <property type="match status" value="1"/>
</dbReference>
<dbReference type="EMBL" id="CP002195">
    <property type="protein sequence ID" value="AFD28090.1"/>
    <property type="molecule type" value="Genomic_DNA"/>
</dbReference>
<geneLocation type="plasmid" evidence="3 4">
    <name>P4</name>
</geneLocation>
<dbReference type="Gene3D" id="1.10.443.10">
    <property type="entry name" value="Intergrase catalytic core"/>
    <property type="match status" value="1"/>
</dbReference>
<dbReference type="OrthoDB" id="9803188at2"/>
<evidence type="ECO:0000256" key="1">
    <source>
        <dbReference type="ARBA" id="ARBA00023172"/>
    </source>
</evidence>
<reference evidence="3 4" key="1">
    <citation type="journal article" date="2012" name="PLoS ONE">
        <title>Genome sequence and transcriptome analysis of the radioresistant bacterium Deinococcus gobiensis: insights into the extreme environmental adaptations.</title>
        <authorList>
            <person name="Yuan M."/>
            <person name="Chen M."/>
            <person name="Zhang W."/>
            <person name="Lu W."/>
            <person name="Wang J."/>
            <person name="Yang M."/>
            <person name="Zhao P."/>
            <person name="Tang R."/>
            <person name="Li X."/>
            <person name="Hao Y."/>
            <person name="Zhou Z."/>
            <person name="Zhan Y."/>
            <person name="Yu H."/>
            <person name="Teng C."/>
            <person name="Yan Y."/>
            <person name="Ping S."/>
            <person name="Wang Y."/>
            <person name="Lin M."/>
        </authorList>
    </citation>
    <scope>NUCLEOTIDE SEQUENCE [LARGE SCALE GENOMIC DNA]</scope>
    <source>
        <strain evidence="4">DSM 21396 / JCM 16679 / CGMCC 1.7299 / I-0</strain>
    </source>
</reference>
<dbReference type="GO" id="GO:0006310">
    <property type="term" value="P:DNA recombination"/>
    <property type="evidence" value="ECO:0007669"/>
    <property type="project" value="UniProtKB-KW"/>
</dbReference>
<dbReference type="GO" id="GO:0003677">
    <property type="term" value="F:DNA binding"/>
    <property type="evidence" value="ECO:0007669"/>
    <property type="project" value="InterPro"/>
</dbReference>
<dbReference type="Proteomes" id="UP000007575">
    <property type="component" value="Plasmid P4"/>
</dbReference>
<dbReference type="AlphaFoldDB" id="H8H3J3"/>
<feature type="domain" description="Tyr recombinase" evidence="2">
    <location>
        <begin position="198"/>
        <end position="432"/>
    </location>
</feature>
<evidence type="ECO:0000259" key="2">
    <source>
        <dbReference type="PROSITE" id="PS51898"/>
    </source>
</evidence>
<dbReference type="InterPro" id="IPR002104">
    <property type="entry name" value="Integrase_catalytic"/>
</dbReference>
<protein>
    <submittedName>
        <fullName evidence="3">Phage integrase family protein</fullName>
    </submittedName>
</protein>
<dbReference type="SUPFAM" id="SSF56349">
    <property type="entry name" value="DNA breaking-rejoining enzymes"/>
    <property type="match status" value="1"/>
</dbReference>
<dbReference type="InterPro" id="IPR050090">
    <property type="entry name" value="Tyrosine_recombinase_XerCD"/>
</dbReference>
<keyword evidence="3" id="KW-0614">Plasmid</keyword>
<dbReference type="InterPro" id="IPR011010">
    <property type="entry name" value="DNA_brk_join_enz"/>
</dbReference>
<evidence type="ECO:0000313" key="4">
    <source>
        <dbReference type="Proteomes" id="UP000007575"/>
    </source>
</evidence>
<dbReference type="InterPro" id="IPR013762">
    <property type="entry name" value="Integrase-like_cat_sf"/>
</dbReference>
<dbReference type="KEGG" id="dgo:DGo_PD0016"/>
<keyword evidence="1" id="KW-0233">DNA recombination</keyword>
<proteinExistence type="predicted"/>
<evidence type="ECO:0000313" key="3">
    <source>
        <dbReference type="EMBL" id="AFD28090.1"/>
    </source>
</evidence>
<name>H8H3J3_DEIGI</name>
<dbReference type="GO" id="GO:0015074">
    <property type="term" value="P:DNA integration"/>
    <property type="evidence" value="ECO:0007669"/>
    <property type="project" value="InterPro"/>
</dbReference>
<organism evidence="3 4">
    <name type="scientific">Deinococcus gobiensis (strain DSM 21396 / JCM 16679 / CGMCC 1.7299 / I-0)</name>
    <dbReference type="NCBI Taxonomy" id="745776"/>
    <lineage>
        <taxon>Bacteria</taxon>
        <taxon>Thermotogati</taxon>
        <taxon>Deinococcota</taxon>
        <taxon>Deinococci</taxon>
        <taxon>Deinococcales</taxon>
        <taxon>Deinococcaceae</taxon>
        <taxon>Deinococcus</taxon>
    </lineage>
</organism>
<sequence>MSSFQLPDFSSGPLLQRRPRLHRINDQLTLVYRSDLTLHQPLTLIRKRLVRHVAVATADLYTRHFLDFEEFLIRSEVTWDAAPSTIRQVATRYIQAQGGHVTRRQDHLLASSPISPSTVSTQTLRLRFEALRSIYAEALRSGLYPHDHNPFERVLKMEGHRGLPAAPPSWSGLSQPRNTRSTPQQYFIFRDGVWTPTHLLDPVTLYERVLAAFASSEASLRDQCIVHLLFQGGARVSEVCTLTFHGWRYALNGQEAFGHSFKLRNKGSGHLAIKPVHTDASAGELLRQYFLTERRAVDPLTPEFTAWCQAQGILEGLPAHYHAFLLDTGRSPAEVQLFLNARGDAYTANAFRKGAWRPFLHAAGLEVRPHQARHAFVTQHLRGIDELYLHDPEEHRQARQALAAYMFWRNPIKTFRSYDHSQTEERTLTQLTLVRRCLQQSEGERQLKVGSMARSEFPSELAQRFSRVTGADHK</sequence>
<accession>H8H3J3</accession>
<gene>
    <name evidence="3" type="ordered locus">DGo_PD0016</name>
</gene>
<dbReference type="HOGENOM" id="CLU_587468_0_0_0"/>
<keyword evidence="4" id="KW-1185">Reference proteome</keyword>
<dbReference type="RefSeq" id="WP_014686900.1">
    <property type="nucleotide sequence ID" value="NC_017792.1"/>
</dbReference>
<dbReference type="PANTHER" id="PTHR30349">
    <property type="entry name" value="PHAGE INTEGRASE-RELATED"/>
    <property type="match status" value="1"/>
</dbReference>